<protein>
    <recommendedName>
        <fullName evidence="3">Lipoprotein</fullName>
    </recommendedName>
</protein>
<evidence type="ECO:0000256" key="1">
    <source>
        <dbReference type="SAM" id="Phobius"/>
    </source>
</evidence>
<gene>
    <name evidence="2" type="ORF">UFOVP244_27</name>
</gene>
<proteinExistence type="predicted"/>
<name>A0A6J7WRV5_9CAUD</name>
<keyword evidence="1" id="KW-0472">Membrane</keyword>
<feature type="transmembrane region" description="Helical" evidence="1">
    <location>
        <begin position="37"/>
        <end position="56"/>
    </location>
</feature>
<keyword evidence="1" id="KW-0812">Transmembrane</keyword>
<accession>A0A6J7WRV5</accession>
<keyword evidence="1" id="KW-1133">Transmembrane helix</keyword>
<evidence type="ECO:0000313" key="2">
    <source>
        <dbReference type="EMBL" id="CAB5220721.1"/>
    </source>
</evidence>
<sequence>MSFKEKILAIVSLIVFFACVASPLAFAAASFPFANSLFVCLSSYGLFLFVLAPIFWKEQEENDFSKK</sequence>
<dbReference type="EMBL" id="LR798292">
    <property type="protein sequence ID" value="CAB5220721.1"/>
    <property type="molecule type" value="Genomic_DNA"/>
</dbReference>
<dbReference type="PROSITE" id="PS51257">
    <property type="entry name" value="PROKAR_LIPOPROTEIN"/>
    <property type="match status" value="1"/>
</dbReference>
<organism evidence="2">
    <name type="scientific">uncultured Caudovirales phage</name>
    <dbReference type="NCBI Taxonomy" id="2100421"/>
    <lineage>
        <taxon>Viruses</taxon>
        <taxon>Duplodnaviria</taxon>
        <taxon>Heunggongvirae</taxon>
        <taxon>Uroviricota</taxon>
        <taxon>Caudoviricetes</taxon>
        <taxon>Peduoviridae</taxon>
        <taxon>Maltschvirus</taxon>
        <taxon>Maltschvirus maltsch</taxon>
    </lineage>
</organism>
<evidence type="ECO:0008006" key="3">
    <source>
        <dbReference type="Google" id="ProtNLM"/>
    </source>
</evidence>
<reference evidence="2" key="1">
    <citation type="submission" date="2020-05" db="EMBL/GenBank/DDBJ databases">
        <authorList>
            <person name="Chiriac C."/>
            <person name="Salcher M."/>
            <person name="Ghai R."/>
            <person name="Kavagutti S V."/>
        </authorList>
    </citation>
    <scope>NUCLEOTIDE SEQUENCE</scope>
</reference>